<keyword evidence="7" id="KW-0406">Ion transport</keyword>
<feature type="transmembrane region" description="Helical" evidence="12">
    <location>
        <begin position="1470"/>
        <end position="1489"/>
    </location>
</feature>
<feature type="transmembrane region" description="Helical" evidence="12">
    <location>
        <begin position="1435"/>
        <end position="1458"/>
    </location>
</feature>
<keyword evidence="6 12" id="KW-1133">Transmembrane helix</keyword>
<proteinExistence type="predicted"/>
<evidence type="ECO:0000259" key="14">
    <source>
        <dbReference type="Pfam" id="PF16905"/>
    </source>
</evidence>
<feature type="transmembrane region" description="Helical" evidence="12">
    <location>
        <begin position="482"/>
        <end position="503"/>
    </location>
</feature>
<feature type="transmembrane region" description="Helical" evidence="12">
    <location>
        <begin position="622"/>
        <end position="642"/>
    </location>
</feature>
<keyword evidence="9" id="KW-0325">Glycoprotein</keyword>
<feature type="domain" description="Ion transport" evidence="13">
    <location>
        <begin position="73"/>
        <end position="365"/>
    </location>
</feature>
<dbReference type="InterPro" id="IPR031649">
    <property type="entry name" value="GPHH_dom"/>
</dbReference>
<organism evidence="15 16">
    <name type="scientific">Euplotes crassus</name>
    <dbReference type="NCBI Taxonomy" id="5936"/>
    <lineage>
        <taxon>Eukaryota</taxon>
        <taxon>Sar</taxon>
        <taxon>Alveolata</taxon>
        <taxon>Ciliophora</taxon>
        <taxon>Intramacronucleata</taxon>
        <taxon>Spirotrichea</taxon>
        <taxon>Hypotrichia</taxon>
        <taxon>Euplotida</taxon>
        <taxon>Euplotidae</taxon>
        <taxon>Moneuplotes</taxon>
    </lineage>
</organism>
<dbReference type="GO" id="GO:0005248">
    <property type="term" value="F:voltage-gated sodium channel activity"/>
    <property type="evidence" value="ECO:0007669"/>
    <property type="project" value="TreeGrafter"/>
</dbReference>
<evidence type="ECO:0000256" key="7">
    <source>
        <dbReference type="ARBA" id="ARBA00023065"/>
    </source>
</evidence>
<evidence type="ECO:0000256" key="12">
    <source>
        <dbReference type="SAM" id="Phobius"/>
    </source>
</evidence>
<feature type="transmembrane region" description="Helical" evidence="12">
    <location>
        <begin position="146"/>
        <end position="166"/>
    </location>
</feature>
<feature type="domain" description="Ion transport" evidence="13">
    <location>
        <begin position="1366"/>
        <end position="1621"/>
    </location>
</feature>
<keyword evidence="16" id="KW-1185">Reference proteome</keyword>
<evidence type="ECO:0000313" key="15">
    <source>
        <dbReference type="EMBL" id="CAI2381341.1"/>
    </source>
</evidence>
<protein>
    <submittedName>
        <fullName evidence="15">Uncharacterized protein</fullName>
    </submittedName>
</protein>
<evidence type="ECO:0000256" key="8">
    <source>
        <dbReference type="ARBA" id="ARBA00023136"/>
    </source>
</evidence>
<feature type="transmembrane region" description="Helical" evidence="12">
    <location>
        <begin position="1077"/>
        <end position="1097"/>
    </location>
</feature>
<name>A0AAD1XXS6_EUPCR</name>
<feature type="transmembrane region" description="Helical" evidence="12">
    <location>
        <begin position="1401"/>
        <end position="1423"/>
    </location>
</feature>
<evidence type="ECO:0000256" key="4">
    <source>
        <dbReference type="ARBA" id="ARBA00022737"/>
    </source>
</evidence>
<feature type="compositionally biased region" description="Basic and acidic residues" evidence="11">
    <location>
        <begin position="796"/>
        <end position="851"/>
    </location>
</feature>
<evidence type="ECO:0000259" key="13">
    <source>
        <dbReference type="Pfam" id="PF00520"/>
    </source>
</evidence>
<dbReference type="FunFam" id="1.20.120.350:FF:000009">
    <property type="entry name" value="Voltage-dependent T-type calcium channel subunit alpha"/>
    <property type="match status" value="1"/>
</dbReference>
<feature type="transmembrane region" description="Helical" evidence="12">
    <location>
        <begin position="75"/>
        <end position="93"/>
    </location>
</feature>
<feature type="domain" description="Voltage-dependent L-type calcium channel IQ-associated" evidence="14">
    <location>
        <begin position="1634"/>
        <end position="1675"/>
    </location>
</feature>
<comment type="caution">
    <text evidence="15">The sequence shown here is derived from an EMBL/GenBank/DDBJ whole genome shotgun (WGS) entry which is preliminary data.</text>
</comment>
<feature type="compositionally biased region" description="Basic and acidic residues" evidence="11">
    <location>
        <begin position="860"/>
        <end position="870"/>
    </location>
</feature>
<evidence type="ECO:0000256" key="1">
    <source>
        <dbReference type="ARBA" id="ARBA00004141"/>
    </source>
</evidence>
<keyword evidence="3 12" id="KW-0812">Transmembrane</keyword>
<evidence type="ECO:0000256" key="6">
    <source>
        <dbReference type="ARBA" id="ARBA00022989"/>
    </source>
</evidence>
<dbReference type="Pfam" id="PF00520">
    <property type="entry name" value="Ion_trans"/>
    <property type="match status" value="4"/>
</dbReference>
<evidence type="ECO:0000256" key="2">
    <source>
        <dbReference type="ARBA" id="ARBA00022448"/>
    </source>
</evidence>
<evidence type="ECO:0000313" key="16">
    <source>
        <dbReference type="Proteomes" id="UP001295684"/>
    </source>
</evidence>
<dbReference type="Proteomes" id="UP001295684">
    <property type="component" value="Unassembled WGS sequence"/>
</dbReference>
<feature type="transmembrane region" description="Helical" evidence="12">
    <location>
        <begin position="566"/>
        <end position="590"/>
    </location>
</feature>
<feature type="transmembrane region" description="Helical" evidence="12">
    <location>
        <begin position="1178"/>
        <end position="1201"/>
    </location>
</feature>
<dbReference type="Gene3D" id="1.20.120.350">
    <property type="entry name" value="Voltage-gated potassium channels. Chain C"/>
    <property type="match status" value="4"/>
</dbReference>
<evidence type="ECO:0000256" key="5">
    <source>
        <dbReference type="ARBA" id="ARBA00022882"/>
    </source>
</evidence>
<keyword evidence="4" id="KW-0677">Repeat</keyword>
<feature type="transmembrane region" description="Helical" evidence="12">
    <location>
        <begin position="335"/>
        <end position="356"/>
    </location>
</feature>
<sequence>MKYSNTDLGEFTSIGDVLQPRNAKKPLIQIKDLDEAEVKTRQAFENQLVETSCFFFKKQNFIRKLCIRIIFWKPFDWFIIFLIIVNSLMLGMMDYTDKENKSWRNKIVDRTEPIFIILFTLECVIKIIAMGFIGGKGTYMRDAWNWLDFLVVITSLLSLLPSFSNYSSIRTFRLFRPLRSLTSLGSMKLLIGTLLSSVVGLGEIMIFAFFFLLIFAILGISLWAGDIHYRCRITPTPVGGDWIVAPGDYTTCGDRTCPDGTYCGSLIDQFDNHGTVNVSDLYRDTKIANLNWGFTNFDNIAYAFLTIFQVTTMEGWTNIMYIYQNSSSRYIAPLYFVFLLFVGSFFILNLTIAIMLDKYEEISSAQGDKEMINELFDIGREAGLPNELTEFLLNHDIKAKKRKQSKENWKANLKHSLYENFIYNSEVEIPKGKYHSIKFTRFFFLLVEAPFFNSFIFLCIIINTILLSLSKHPEYDDSFNEFLDYCNIVFTVIFTLEVVLKVIGKGMKEFSRDRFNLFDTLIVVISIFELFVSSGNSSFSALRAFRLFRIFKIFRVGNLRVLLDSITMTIGSIGNYVVLLILFIYIYALLGMQFFAGKLKFDEEGNHDLENGTRSRENFDNIGWAFLTIFKILIGDNWNIIMYDCMRATGDISALYFISLVVSGSIIMLNLFLAVLLGNFDNARVYMNKKKLLTELEICKKKDMELKESLRLVLGKVAEIAIANIGGLDIKKHKEKVSKSYYRRAKTTVSGGNKMVRKRNENDLKFVKDLKVTKLVSLPVQMPTRMLTSSAAAESENNKSHNSKEDLSLKEDPSEQIIIREPENDPEQLHVRFESKDEESKEESKWEDNHDGPANQQDGKAYDEQIEEESKRNLVELREGSNQNLDKNVHRTYTNSLGLSSRNDLSSIVQVEREQVEKAEGYRFVKLSRAKSPLSNSSFKMSEILEETSVKESDLHVFRRIWSYMKRSSLFIFSDKWEIRKFLLILVLGSENLIELNEALKNSEEFGIKDLQKSYHIKDIQIVEGKLLTDKRHIGYSKVFESIIIGLILASSILLCVDTPLTNPESVFFMLLKYLDYIFTFLFLIEAILKIIALGFINNNFPGISPYILNAWNILDLFVVVSSLIDFSFTVSSSGPDTTQLKSLKALRAIRALRPLRMISRNEGLKISINALFSSIPAMANVLLVCVLFLLIFAIMGVDFFKGAFYSCEGLTDEILQTVKTKQDCLAQGGSWDNYFVNFDNTINAMFALFQMTTTEGWVSVMNRGVDTRGIDKQPETNNQIFMIIYFVCFMVIGSLFIINLFVGVIIDNFNKIKESEEMGGKGIFITENQKKWVEIQHIMLRQSLRFKPPEPKSKWRKKVHDLVNHQYFEGFIMICILLNTLLMSMRYARMSDNYELTLETINTVFSIIFNLEMILKIIGNGVHYFKGSWNRFDFIIVIGTDIGFIMSLFLSINISTAATVVRAFRILRIFRLMKSFGKMILDALVYIIPQITNIMSLIFLLLFIYSCLGISLFATVMYKENYNRLNNFRNFFFSIIILLRCATGEDWNLVMEDLGESGEFDGVYCTDDQTYDEMQTDGVLGCGSNFAIPYFTSFVLIISFIAMNLTVAAVIDGLASARKDEGALISSDNINTFIHLWSDYDPKATGWISIDAYVFLLFELPKPIGLGREVPQSYQKDYVTLYNSQMEQNSIEVRIEVGKDVRHAEYLQECKEILLIKDKVRNKRYFYHTEKKILLKESLWLKILKDYNIPIYDNRRMHFKDVCKRLIKNSSGNENPDGVLKRKLRKKWDSRYKSASKKDIISTVDKIIAVRIISKWVRYERNSLRMSQRKPLSLELINSQKSRENHPECNGGMKPRTCINTVVERDEFISISEEDRSSKIIPKNINHFEEEEKNNELKTVDPCNKNHVESEEEFTAENQDMKTARVRLPEEERKSAPFHIGHAENKSLNLMKFGEHVPGIKPKKGAQGFSFYSSIDRKYGADEVEELSIEEAKEIEE</sequence>
<feature type="region of interest" description="Disordered" evidence="11">
    <location>
        <begin position="788"/>
        <end position="870"/>
    </location>
</feature>
<keyword evidence="5" id="KW-0851">Voltage-gated channel</keyword>
<dbReference type="GO" id="GO:0001518">
    <property type="term" value="C:voltage-gated sodium channel complex"/>
    <property type="evidence" value="ECO:0007669"/>
    <property type="project" value="TreeGrafter"/>
</dbReference>
<dbReference type="EMBL" id="CAMPGE010023395">
    <property type="protein sequence ID" value="CAI2381341.1"/>
    <property type="molecule type" value="Genomic_DNA"/>
</dbReference>
<feature type="domain" description="Ion transport" evidence="13">
    <location>
        <begin position="1038"/>
        <end position="1317"/>
    </location>
</feature>
<evidence type="ECO:0000256" key="3">
    <source>
        <dbReference type="ARBA" id="ARBA00022692"/>
    </source>
</evidence>
<keyword evidence="8 12" id="KW-0472">Membrane</keyword>
<feature type="transmembrane region" description="Helical" evidence="12">
    <location>
        <begin position="654"/>
        <end position="680"/>
    </location>
</feature>
<comment type="subcellular location">
    <subcellularLocation>
        <location evidence="1">Membrane</location>
        <topology evidence="1">Multi-pass membrane protein</topology>
    </subcellularLocation>
</comment>
<dbReference type="InterPro" id="IPR043203">
    <property type="entry name" value="VGCC_Ca_Na"/>
</dbReference>
<dbReference type="PANTHER" id="PTHR10037:SF62">
    <property type="entry name" value="SODIUM CHANNEL PROTEIN 60E"/>
    <property type="match status" value="1"/>
</dbReference>
<feature type="transmembrane region" description="Helical" evidence="12">
    <location>
        <begin position="1281"/>
        <end position="1307"/>
    </location>
</feature>
<dbReference type="Gene3D" id="1.10.287.70">
    <property type="match status" value="4"/>
</dbReference>
<gene>
    <name evidence="15" type="ORF">ECRASSUSDP1_LOCUS22795</name>
</gene>
<evidence type="ECO:0000256" key="9">
    <source>
        <dbReference type="ARBA" id="ARBA00023180"/>
    </source>
</evidence>
<feature type="transmembrane region" description="Helical" evidence="12">
    <location>
        <begin position="1039"/>
        <end position="1057"/>
    </location>
</feature>
<feature type="transmembrane region" description="Helical" evidence="12">
    <location>
        <begin position="1368"/>
        <end position="1389"/>
    </location>
</feature>
<dbReference type="GO" id="GO:0022843">
    <property type="term" value="F:voltage-gated monoatomic cation channel activity"/>
    <property type="evidence" value="ECO:0007669"/>
    <property type="project" value="UniProtKB-ARBA"/>
</dbReference>
<feature type="transmembrane region" description="Helical" evidence="12">
    <location>
        <begin position="1495"/>
        <end position="1519"/>
    </location>
</feature>
<feature type="transmembrane region" description="Helical" evidence="12">
    <location>
        <begin position="178"/>
        <end position="198"/>
    </location>
</feature>
<dbReference type="SUPFAM" id="SSF81324">
    <property type="entry name" value="Voltage-gated potassium channels"/>
    <property type="match status" value="4"/>
</dbReference>
<evidence type="ECO:0000256" key="10">
    <source>
        <dbReference type="ARBA" id="ARBA00023303"/>
    </source>
</evidence>
<feature type="domain" description="Ion transport" evidence="13">
    <location>
        <begin position="450"/>
        <end position="684"/>
    </location>
</feature>
<dbReference type="InterPro" id="IPR005821">
    <property type="entry name" value="Ion_trans_dom"/>
</dbReference>
<reference evidence="15" key="1">
    <citation type="submission" date="2023-07" db="EMBL/GenBank/DDBJ databases">
        <authorList>
            <consortium name="AG Swart"/>
            <person name="Singh M."/>
            <person name="Singh A."/>
            <person name="Seah K."/>
            <person name="Emmerich C."/>
        </authorList>
    </citation>
    <scope>NUCLEOTIDE SEQUENCE</scope>
    <source>
        <strain evidence="15">DP1</strain>
    </source>
</reference>
<feature type="transmembrane region" description="Helical" evidence="12">
    <location>
        <begin position="442"/>
        <end position="470"/>
    </location>
</feature>
<keyword evidence="10" id="KW-0407">Ion channel</keyword>
<keyword evidence="2" id="KW-0813">Transport</keyword>
<dbReference type="FunFam" id="1.20.120.350:FF:000095">
    <property type="entry name" value="Voltage-gated Ca2+ channel, alpha subunit"/>
    <property type="match status" value="1"/>
</dbReference>
<feature type="transmembrane region" description="Helical" evidence="12">
    <location>
        <begin position="515"/>
        <end position="532"/>
    </location>
</feature>
<feature type="transmembrane region" description="Helical" evidence="12">
    <location>
        <begin position="204"/>
        <end position="224"/>
    </location>
</feature>
<accession>A0AAD1XXS6</accession>
<dbReference type="Pfam" id="PF16905">
    <property type="entry name" value="GPHH"/>
    <property type="match status" value="1"/>
</dbReference>
<feature type="transmembrane region" description="Helical" evidence="12">
    <location>
        <begin position="1588"/>
        <end position="1612"/>
    </location>
</feature>
<dbReference type="PANTHER" id="PTHR10037">
    <property type="entry name" value="VOLTAGE-GATED CATION CHANNEL CALCIUM AND SODIUM"/>
    <property type="match status" value="1"/>
</dbReference>
<feature type="transmembrane region" description="Helical" evidence="12">
    <location>
        <begin position="1109"/>
        <end position="1129"/>
    </location>
</feature>
<evidence type="ECO:0000256" key="11">
    <source>
        <dbReference type="SAM" id="MobiDB-lite"/>
    </source>
</evidence>
<dbReference type="Gene3D" id="1.10.238.10">
    <property type="entry name" value="EF-hand"/>
    <property type="match status" value="1"/>
</dbReference>
<feature type="transmembrane region" description="Helical" evidence="12">
    <location>
        <begin position="114"/>
        <end position="134"/>
    </location>
</feature>
<dbReference type="InterPro" id="IPR027359">
    <property type="entry name" value="Volt_channel_dom_sf"/>
</dbReference>